<dbReference type="InterPro" id="IPR016181">
    <property type="entry name" value="Acyl_CoA_acyltransferase"/>
</dbReference>
<evidence type="ECO:0000313" key="3">
    <source>
        <dbReference type="Proteomes" id="UP000002892"/>
    </source>
</evidence>
<proteinExistence type="predicted"/>
<dbReference type="Gene3D" id="3.40.630.30">
    <property type="match status" value="1"/>
</dbReference>
<dbReference type="Proteomes" id="UP000002892">
    <property type="component" value="Chromosome"/>
</dbReference>
<dbReference type="HOGENOM" id="CLU_942437_0_0_9"/>
<dbReference type="KEGG" id="dai:Desaci_2872"/>
<sequence length="295" mass="33625">MQELRLALKGEELRLKELWKLCFGDPESYINFFYTNRYKADETAVLLEEGTILAMLTMIPVRTITVEKRNFRTAMLYAIATDPKHQNKGLATKLIDYCDIYLKTCKTQLSVLVPASLQLFNFYRKLGFQNGFYIKEAQFFRSNMDRMPIQTRDECTISAITPQEYNRRRNNQLKGKVYISYSDEDIAYQKKLSQLSGADIYGVDVGDSQGCFAVERLSSDKVLIKEILLPENCMTAALKAISTEIEADDYSLRTHPHLGAQLEGTVRPFGMVRMAGEIEGTITSNNFGYLGLAFD</sequence>
<organism evidence="2 3">
    <name type="scientific">Desulfosporosinus acidiphilus (strain DSM 22704 / JCM 16185 / SJ4)</name>
    <dbReference type="NCBI Taxonomy" id="646529"/>
    <lineage>
        <taxon>Bacteria</taxon>
        <taxon>Bacillati</taxon>
        <taxon>Bacillota</taxon>
        <taxon>Clostridia</taxon>
        <taxon>Eubacteriales</taxon>
        <taxon>Desulfitobacteriaceae</taxon>
        <taxon>Desulfosporosinus</taxon>
    </lineage>
</organism>
<dbReference type="EMBL" id="CP003639">
    <property type="protein sequence ID" value="AFM41784.1"/>
    <property type="molecule type" value="Genomic_DNA"/>
</dbReference>
<dbReference type="GO" id="GO:0034069">
    <property type="term" value="F:aminoglycoside N-acetyltransferase activity"/>
    <property type="evidence" value="ECO:0007669"/>
    <property type="project" value="TreeGrafter"/>
</dbReference>
<dbReference type="PANTHER" id="PTHR37817">
    <property type="entry name" value="N-ACETYLTRANSFERASE EIS"/>
    <property type="match status" value="1"/>
</dbReference>
<dbReference type="SUPFAM" id="SSF55729">
    <property type="entry name" value="Acyl-CoA N-acyltransferases (Nat)"/>
    <property type="match status" value="1"/>
</dbReference>
<dbReference type="eggNOG" id="COG4552">
    <property type="taxonomic scope" value="Bacteria"/>
</dbReference>
<dbReference type="AlphaFoldDB" id="I4D7L0"/>
<dbReference type="InterPro" id="IPR000182">
    <property type="entry name" value="GNAT_dom"/>
</dbReference>
<accession>I4D7L0</accession>
<evidence type="ECO:0000313" key="2">
    <source>
        <dbReference type="EMBL" id="AFM41784.1"/>
    </source>
</evidence>
<dbReference type="CDD" id="cd04301">
    <property type="entry name" value="NAT_SF"/>
    <property type="match status" value="1"/>
</dbReference>
<protein>
    <submittedName>
        <fullName evidence="2">Putative acetyltransferase</fullName>
    </submittedName>
</protein>
<reference evidence="2 3" key="1">
    <citation type="journal article" date="2012" name="J. Bacteriol.">
        <title>Complete genome sequences of Desulfosporosinus orientis DSM765T, Desulfosporosinus youngiae DSM17734T, Desulfosporosinus meridiei DSM13257T, and Desulfosporosinus acidiphilus DSM22704T.</title>
        <authorList>
            <person name="Pester M."/>
            <person name="Brambilla E."/>
            <person name="Alazard D."/>
            <person name="Rattei T."/>
            <person name="Weinmaier T."/>
            <person name="Han J."/>
            <person name="Lucas S."/>
            <person name="Lapidus A."/>
            <person name="Cheng J.F."/>
            <person name="Goodwin L."/>
            <person name="Pitluck S."/>
            <person name="Peters L."/>
            <person name="Ovchinnikova G."/>
            <person name="Teshima H."/>
            <person name="Detter J.C."/>
            <person name="Han C.S."/>
            <person name="Tapia R."/>
            <person name="Land M.L."/>
            <person name="Hauser L."/>
            <person name="Kyrpides N.C."/>
            <person name="Ivanova N.N."/>
            <person name="Pagani I."/>
            <person name="Huntmann M."/>
            <person name="Wei C.L."/>
            <person name="Davenport K.W."/>
            <person name="Daligault H."/>
            <person name="Chain P.S."/>
            <person name="Chen A."/>
            <person name="Mavromatis K."/>
            <person name="Markowitz V."/>
            <person name="Szeto E."/>
            <person name="Mikhailova N."/>
            <person name="Pati A."/>
            <person name="Wagner M."/>
            <person name="Woyke T."/>
            <person name="Ollivier B."/>
            <person name="Klenk H.P."/>
            <person name="Spring S."/>
            <person name="Loy A."/>
        </authorList>
    </citation>
    <scope>NUCLEOTIDE SEQUENCE [LARGE SCALE GENOMIC DNA]</scope>
    <source>
        <strain evidence="3">DSM 22704 / JCM 16185 / SJ4</strain>
    </source>
</reference>
<dbReference type="InterPro" id="IPR051554">
    <property type="entry name" value="Acetyltransferase_Eis"/>
</dbReference>
<dbReference type="OrthoDB" id="1986015at2"/>
<dbReference type="Pfam" id="PF13527">
    <property type="entry name" value="Acetyltransf_9"/>
    <property type="match status" value="1"/>
</dbReference>
<keyword evidence="3" id="KW-1185">Reference proteome</keyword>
<dbReference type="PROSITE" id="PS51186">
    <property type="entry name" value="GNAT"/>
    <property type="match status" value="1"/>
</dbReference>
<name>I4D7L0_DESAJ</name>
<gene>
    <name evidence="2" type="ordered locus">Desaci_2872</name>
</gene>
<dbReference type="GO" id="GO:0030649">
    <property type="term" value="P:aminoglycoside antibiotic catabolic process"/>
    <property type="evidence" value="ECO:0007669"/>
    <property type="project" value="TreeGrafter"/>
</dbReference>
<evidence type="ECO:0000259" key="1">
    <source>
        <dbReference type="PROSITE" id="PS51186"/>
    </source>
</evidence>
<feature type="domain" description="N-acetyltransferase" evidence="1">
    <location>
        <begin position="2"/>
        <end position="152"/>
    </location>
</feature>
<dbReference type="PANTHER" id="PTHR37817:SF1">
    <property type="entry name" value="N-ACETYLTRANSFERASE EIS"/>
    <property type="match status" value="1"/>
</dbReference>
<keyword evidence="2" id="KW-0808">Transferase</keyword>
<dbReference type="STRING" id="646529.Desaci_2872"/>